<sequence length="814" mass="85684">MMAAPQLLLRKPNGTAAGQTTNDAQNAPKTKPQSEGEKVVVRRLPPLLTEEEFFKILGDEWKVGHGKVDWFSYWPGKSSQQKDDLLVLSQAVQNGVWEDAKESYNDPVLNLPPTVELSIHKKIPSDKKRLDNRQGTIDQEPEFMAFLESLANPDAHKTTDTAGEPNAEETSAKPEKVTTTPLVEYLKEKKAQRAKEAALARSAKQHARQESQGGKTKTATATITLEELKKRAREAKGEKTDKASEKPRDNVKILTRRGASSAAAEAAKAANTVASQIQDNARSSSKADSQTKAAQSSSQSATQSTPSADATSELPKSRRAGIAAAARILQRDLGLSPGNAHRKARQEAAKAEADAKASAAATASANVSAAKETASREKKEKETTPAPASSVRSSTPANAADSSAVASPSASARGRESASGRTRGRRGRGGTTEEGSKSKGTDGGKETKPGEVATPQPPIKPTMILKKRDPTQATPSALSTPSTPVNAQPPALSASQKPSSPKQPSTGGRQRGGGRGGEAKENVQPGSNAANTPSTPAPTGPTQAFIKHAHQTQGVTESTLREALQAFGAINSIDLRKKGLAYVDFADPEALKKAIAASPVMIARASVTILERKSDTDKKEDGGKDKDKETAAPGPAAASALAEKEKTVPEKEKESEKEKAPEKGREREKRDDERRRGRGRGRGRDGGGGGGDKDKEKEKEKGEKGVDSRGGAKGDAPVGAKEAIPQEGNGSDRPVSTPKAERGNAASASARPTSAQDKDEKDKENDKGEKGEGEKKGENRSRRRRGGRGRGGGDKDKEKDKDGGGGSAQAAPAS</sequence>
<dbReference type="Pfam" id="PF03467">
    <property type="entry name" value="Smg4_UPF3"/>
    <property type="match status" value="1"/>
</dbReference>
<dbReference type="SUPFAM" id="SSF54928">
    <property type="entry name" value="RNA-binding domain, RBD"/>
    <property type="match status" value="2"/>
</dbReference>
<dbReference type="InterPro" id="IPR039722">
    <property type="entry name" value="Upf3"/>
</dbReference>
<feature type="compositionally biased region" description="Polar residues" evidence="6">
    <location>
        <begin position="524"/>
        <end position="534"/>
    </location>
</feature>
<dbReference type="CDD" id="cd00590">
    <property type="entry name" value="RRM_SF"/>
    <property type="match status" value="1"/>
</dbReference>
<feature type="compositionally biased region" description="Basic and acidic residues" evidence="6">
    <location>
        <begin position="791"/>
        <end position="803"/>
    </location>
</feature>
<feature type="region of interest" description="Disordered" evidence="6">
    <location>
        <begin position="607"/>
        <end position="814"/>
    </location>
</feature>
<feature type="compositionally biased region" description="Basic and acidic residues" evidence="6">
    <location>
        <begin position="345"/>
        <end position="355"/>
    </location>
</feature>
<dbReference type="GO" id="GO:0005730">
    <property type="term" value="C:nucleolus"/>
    <property type="evidence" value="ECO:0007669"/>
    <property type="project" value="TreeGrafter"/>
</dbReference>
<feature type="domain" description="RRM" evidence="7">
    <location>
        <begin position="542"/>
        <end position="607"/>
    </location>
</feature>
<dbReference type="GO" id="GO:0003729">
    <property type="term" value="F:mRNA binding"/>
    <property type="evidence" value="ECO:0007669"/>
    <property type="project" value="TreeGrafter"/>
</dbReference>
<dbReference type="HOGENOM" id="CLU_018549_0_0_1"/>
<dbReference type="KEGG" id="nte:NEUTE1DRAFT65951"/>
<feature type="compositionally biased region" description="Polar residues" evidence="6">
    <location>
        <begin position="16"/>
        <end position="31"/>
    </location>
</feature>
<dbReference type="GO" id="GO:0005737">
    <property type="term" value="C:cytoplasm"/>
    <property type="evidence" value="ECO:0007669"/>
    <property type="project" value="TreeGrafter"/>
</dbReference>
<dbReference type="Pfam" id="PF00076">
    <property type="entry name" value="RRM_1"/>
    <property type="match status" value="1"/>
</dbReference>
<feature type="compositionally biased region" description="Polar residues" evidence="6">
    <location>
        <begin position="746"/>
        <end position="755"/>
    </location>
</feature>
<feature type="compositionally biased region" description="Basic and acidic residues" evidence="6">
    <location>
        <begin position="226"/>
        <end position="251"/>
    </location>
</feature>
<feature type="compositionally biased region" description="Basic and acidic residues" evidence="6">
    <location>
        <begin position="756"/>
        <end position="780"/>
    </location>
</feature>
<name>F8MNM9_NEUT8</name>
<keyword evidence="5" id="KW-0694">RNA-binding</keyword>
<dbReference type="GeneID" id="20829163"/>
<feature type="compositionally biased region" description="Low complexity" evidence="6">
    <location>
        <begin position="631"/>
        <end position="641"/>
    </location>
</feature>
<dbReference type="InterPro" id="IPR035979">
    <property type="entry name" value="RBD_domain_sf"/>
</dbReference>
<evidence type="ECO:0000256" key="4">
    <source>
        <dbReference type="ARBA" id="ARBA00023242"/>
    </source>
</evidence>
<dbReference type="InterPro" id="IPR005120">
    <property type="entry name" value="UPF3_dom"/>
</dbReference>
<evidence type="ECO:0000313" key="9">
    <source>
        <dbReference type="Proteomes" id="UP000008065"/>
    </source>
</evidence>
<keyword evidence="4" id="KW-0539">Nucleus</keyword>
<feature type="compositionally biased region" description="Basic and acidic residues" evidence="6">
    <location>
        <begin position="691"/>
        <end position="712"/>
    </location>
</feature>
<dbReference type="RefSeq" id="XP_009852533.1">
    <property type="nucleotide sequence ID" value="XM_009854231.1"/>
</dbReference>
<dbReference type="PANTHER" id="PTHR13112:SF0">
    <property type="entry name" value="FI21285P1"/>
    <property type="match status" value="1"/>
</dbReference>
<dbReference type="OrthoDB" id="18087at2759"/>
<dbReference type="GO" id="GO:0045727">
    <property type="term" value="P:positive regulation of translation"/>
    <property type="evidence" value="ECO:0007669"/>
    <property type="project" value="TreeGrafter"/>
</dbReference>
<dbReference type="VEuPathDB" id="FungiDB:NEUTE1DRAFT_65951"/>
<feature type="compositionally biased region" description="Low complexity" evidence="6">
    <location>
        <begin position="488"/>
        <end position="508"/>
    </location>
</feature>
<feature type="compositionally biased region" description="Low complexity" evidence="6">
    <location>
        <begin position="397"/>
        <end position="412"/>
    </location>
</feature>
<feature type="compositionally biased region" description="Low complexity" evidence="6">
    <location>
        <begin position="283"/>
        <end position="312"/>
    </location>
</feature>
<dbReference type="PANTHER" id="PTHR13112">
    <property type="entry name" value="UPF3 REGULATOR OF NONSENSE TRANSCRIPTS-LIKE PROTEIN"/>
    <property type="match status" value="1"/>
</dbReference>
<keyword evidence="3" id="KW-0866">Nonsense-mediated mRNA decay</keyword>
<feature type="region of interest" description="Disordered" evidence="6">
    <location>
        <begin position="1"/>
        <end position="38"/>
    </location>
</feature>
<feature type="compositionally biased region" description="Basic and acidic residues" evidence="6">
    <location>
        <begin position="373"/>
        <end position="383"/>
    </location>
</feature>
<dbReference type="InterPro" id="IPR000504">
    <property type="entry name" value="RRM_dom"/>
</dbReference>
<dbReference type="PROSITE" id="PS50102">
    <property type="entry name" value="RRM"/>
    <property type="match status" value="1"/>
</dbReference>
<feature type="compositionally biased region" description="Low complexity" evidence="6">
    <location>
        <begin position="356"/>
        <end position="372"/>
    </location>
</feature>
<feature type="compositionally biased region" description="Polar residues" evidence="6">
    <location>
        <begin position="471"/>
        <end position="486"/>
    </location>
</feature>
<evidence type="ECO:0000313" key="8">
    <source>
        <dbReference type="EMBL" id="EGO56997.1"/>
    </source>
</evidence>
<feature type="compositionally biased region" description="Basic and acidic residues" evidence="6">
    <location>
        <begin position="185"/>
        <end position="198"/>
    </location>
</feature>
<keyword evidence="9" id="KW-1185">Reference proteome</keyword>
<dbReference type="AlphaFoldDB" id="F8MNM9"/>
<protein>
    <recommendedName>
        <fullName evidence="7">RRM domain-containing protein</fullName>
    </recommendedName>
</protein>
<dbReference type="EMBL" id="GL891305">
    <property type="protein sequence ID" value="EGO56997.1"/>
    <property type="molecule type" value="Genomic_DNA"/>
</dbReference>
<dbReference type="Proteomes" id="UP000008065">
    <property type="component" value="Unassembled WGS sequence"/>
</dbReference>
<feature type="compositionally biased region" description="Basic and acidic residues" evidence="6">
    <location>
        <begin position="434"/>
        <end position="449"/>
    </location>
</feature>
<dbReference type="GO" id="GO:0000184">
    <property type="term" value="P:nuclear-transcribed mRNA catabolic process, nonsense-mediated decay"/>
    <property type="evidence" value="ECO:0007669"/>
    <property type="project" value="UniProtKB-KW"/>
</dbReference>
<comment type="subcellular location">
    <subcellularLocation>
        <location evidence="1">Nucleus</location>
    </subcellularLocation>
</comment>
<feature type="compositionally biased region" description="Basic and acidic residues" evidence="6">
    <location>
        <begin position="642"/>
        <end position="675"/>
    </location>
</feature>
<proteinExistence type="inferred from homology"/>
<evidence type="ECO:0000256" key="5">
    <source>
        <dbReference type="PROSITE-ProRule" id="PRU00176"/>
    </source>
</evidence>
<feature type="region of interest" description="Disordered" evidence="6">
    <location>
        <begin position="155"/>
        <end position="554"/>
    </location>
</feature>
<accession>F8MNM9</accession>
<dbReference type="InterPro" id="IPR012677">
    <property type="entry name" value="Nucleotide-bd_a/b_plait_sf"/>
</dbReference>
<evidence type="ECO:0000256" key="3">
    <source>
        <dbReference type="ARBA" id="ARBA00023161"/>
    </source>
</evidence>
<feature type="compositionally biased region" description="Basic and acidic residues" evidence="6">
    <location>
        <begin position="610"/>
        <end position="630"/>
    </location>
</feature>
<dbReference type="Gene3D" id="3.30.70.330">
    <property type="match status" value="2"/>
</dbReference>
<reference evidence="9" key="1">
    <citation type="journal article" date="2011" name="Genetics">
        <title>Massive changes in genome architecture accompany the transition to self-fertility in the filamentous fungus Neurospora tetrasperma.</title>
        <authorList>
            <person name="Ellison C.E."/>
            <person name="Stajich J.E."/>
            <person name="Jacobson D.J."/>
            <person name="Natvig D.O."/>
            <person name="Lapidus A."/>
            <person name="Foster B."/>
            <person name="Aerts A."/>
            <person name="Riley R."/>
            <person name="Lindquist E.A."/>
            <person name="Grigoriev I.V."/>
            <person name="Taylor J.W."/>
        </authorList>
    </citation>
    <scope>NUCLEOTIDE SEQUENCE [LARGE SCALE GENOMIC DNA]</scope>
    <source>
        <strain evidence="9">FGSC 2508 / P0657</strain>
    </source>
</reference>
<dbReference type="SMART" id="SM00360">
    <property type="entry name" value="RRM"/>
    <property type="match status" value="1"/>
</dbReference>
<evidence type="ECO:0000256" key="2">
    <source>
        <dbReference type="ARBA" id="ARBA00005991"/>
    </source>
</evidence>
<evidence type="ECO:0000256" key="1">
    <source>
        <dbReference type="ARBA" id="ARBA00004123"/>
    </source>
</evidence>
<evidence type="ECO:0000259" key="7">
    <source>
        <dbReference type="PROSITE" id="PS50102"/>
    </source>
</evidence>
<feature type="compositionally biased region" description="Low complexity" evidence="6">
    <location>
        <begin position="259"/>
        <end position="275"/>
    </location>
</feature>
<organism evidence="8 9">
    <name type="scientific">Neurospora tetrasperma (strain FGSC 2508 / ATCC MYA-4615 / P0657)</name>
    <dbReference type="NCBI Taxonomy" id="510951"/>
    <lineage>
        <taxon>Eukaryota</taxon>
        <taxon>Fungi</taxon>
        <taxon>Dikarya</taxon>
        <taxon>Ascomycota</taxon>
        <taxon>Pezizomycotina</taxon>
        <taxon>Sordariomycetes</taxon>
        <taxon>Sordariomycetidae</taxon>
        <taxon>Sordariales</taxon>
        <taxon>Sordariaceae</taxon>
        <taxon>Neurospora</taxon>
    </lineage>
</organism>
<evidence type="ECO:0000256" key="6">
    <source>
        <dbReference type="SAM" id="MobiDB-lite"/>
    </source>
</evidence>
<comment type="similarity">
    <text evidence="2">Belongs to the RENT3 family.</text>
</comment>
<feature type="compositionally biased region" description="Polar residues" evidence="6">
    <location>
        <begin position="386"/>
        <end position="396"/>
    </location>
</feature>
<gene>
    <name evidence="8" type="ORF">NEUTE1DRAFT_65951</name>
</gene>
<dbReference type="CDD" id="cd12455">
    <property type="entry name" value="RRM_like_Smg4_UPF3"/>
    <property type="match status" value="1"/>
</dbReference>
<feature type="compositionally biased region" description="Low complexity" evidence="6">
    <location>
        <begin position="213"/>
        <end position="225"/>
    </location>
</feature>